<evidence type="ECO:0008006" key="8">
    <source>
        <dbReference type="Google" id="ProtNLM"/>
    </source>
</evidence>
<feature type="domain" description="MROH2B-like N-terminal HEAT-repeats" evidence="4">
    <location>
        <begin position="34"/>
        <end position="254"/>
    </location>
</feature>
<feature type="domain" description="Maestro/Maestro-like HEAT-repeats" evidence="5">
    <location>
        <begin position="1402"/>
        <end position="1685"/>
    </location>
</feature>
<dbReference type="Gene3D" id="1.25.10.10">
    <property type="entry name" value="Leucine-rich Repeat Variant"/>
    <property type="match status" value="5"/>
</dbReference>
<dbReference type="EMBL" id="JAWZYT010002326">
    <property type="protein sequence ID" value="KAK4305143.1"/>
    <property type="molecule type" value="Genomic_DNA"/>
</dbReference>
<dbReference type="Pfam" id="PF23210">
    <property type="entry name" value="HEAT_Maestro_2"/>
    <property type="match status" value="1"/>
</dbReference>
<evidence type="ECO:0000313" key="7">
    <source>
        <dbReference type="Proteomes" id="UP001292094"/>
    </source>
</evidence>
<dbReference type="PANTHER" id="PTHR23120:SF0">
    <property type="entry name" value="MAESTRO HEAT-LIKE REPEAT FAMILY MEMBER 1"/>
    <property type="match status" value="1"/>
</dbReference>
<evidence type="ECO:0000259" key="4">
    <source>
        <dbReference type="Pfam" id="PF23221"/>
    </source>
</evidence>
<sequence length="1692" mass="185357">MLAKDKEKGGMVWALLESAGDVNEGVQQTVAGSLITLGHQHPALVLSTIHKFISSPQTAPKVHVQSILYNAAENIVREKGNKIDDSDLINTWMEGSVKLLTLPSVAPDLQRAASGLMVALGCCPPHCNAVMESLSAHIQTGTVPSQSVVETLGLLAAGNVKGTVPYLKALLGLFVGCLPLVKQDGLKIAVALMLSKFTEAILEAVDNKEPDPNISINSYASESAVIFEAIVNLWLRSSNADVRQEALLCLGHMSHLLPKEKLEELAGLVVTTILSLYRKTSSPFTLTSSLALIMDAVLKKQLSEGLKFHVDQLLSSLFSQVCVLPNYTEPSTVKNHYEVLRSYELLGSQYTENVMSHLLQRIENASHMQRVGALVVAKHLINSKTLSTENCYSLIPSLTTILSDPNSKVVKSVTQVIVALCHNNHLNAQSGAPFITYLVKHCAGATTPIGRRPSLAEGDGESVGEVCRRVLHLLATTVESAYPLLWPHLLNFVCSAEYEASLPTTLGCLAHLANNYGVVNEPETLLVGPPGPPTAPILLSRLLVLSCVPENSSGGSGSSGGGVSIGVSALKLLQGLAPQVHANVVEPWKQHLPQLLITLQDLISKSEPEPSLIQMWHDSLRDFLRSTITHINNEDYTMQIGKAQMEQVHLYEKHQTPLCFMMSLVGVTLSLISNKTFIATSLDTLFTGTAHRSVMERESLALCVGTTAASHTDLVLTHIDMWLKTADSTKKPLSFLNLIKQDTRVDEMSWTRATLVLCLGQISALAPPTVVGARVDGPIMLHLLNIINSNKSDIVNEAVLHTISNVARALTRLQDFKLRQRPLLITHLVNTLKPESLPLPALAGVLQALRDLVALEPELNVEERTIILQSVLVATLPRLAHTDGKDDYLIRCYAQLSVLIRTIIQKDTNPATLDDVTTLLQAWTVAINDHIRLKAVELLHTALKTYHDHITLTVEGPTNFNQTCQLLAFLTPRVSDPCGDVRSQAVGSVYMVMRIAGRYTGRAHDHIDEDLQLIKAAEGRIAVDDPMVIDELARDVGRVISNKLSFVQLRSFLSCSVVGLQDRLGSASAGLALVLTTVFTLRGHQLHQHIREILDSVYGRLEKVNHRETRQRAVQAIAQLSSHNLNLVLDTLLTYPLPYERGICETFHHLGRDPKLCTETMTILTQVLERTQLFSEQPTNTEATVKIATIPPLAAISGLCELLHDLREYTPPQVEKDEDSWEKIEGGTITPEEQKQQQQQRQTFPASQSIIAENFPSLAALLLITYGSYVGVMAPLHQTTSTNSKNAFNFVPNRGATTLVPVKIVLECLHSLVDVIDCKSLSTVLTCKIRDENDDTFEVFLHTVSEIVEVLVHEAPKHIERLVGCLDNQHPYEMQRVTVAAIFAQLTAEKCGGNYELLESIIDCLLGRLNDRSVHVRRLAIRGLSNFAHLQNDQCYFPQWFSVSEKLKEIIAALVGATDQRDCSGGDEISVETQVALEALRGLAALLPRLSHDTVLQHTPTLLIRIRLFSEKSSGEVREAGLGVLRGLAGVVGSSEEFKEHLHLHLLAALVHLADPHPPTVVMCKSALQALGPHLGSESMNIMLQNHLIPSGVLHYHQFITDLTKHMVIDLSDHLPFFIQATSSYFKSPEASLRRAAALLIGNLVYHCEVTEGLAVSGVSYGLQYLLRDPDATVRTAAAIAIPLLFKHTQLL</sequence>
<evidence type="ECO:0000259" key="2">
    <source>
        <dbReference type="Pfam" id="PF21047"/>
    </source>
</evidence>
<dbReference type="Pfam" id="PF23227">
    <property type="entry name" value="HEAT_MROH2B_C"/>
    <property type="match status" value="1"/>
</dbReference>
<organism evidence="6 7">
    <name type="scientific">Petrolisthes manimaculis</name>
    <dbReference type="NCBI Taxonomy" id="1843537"/>
    <lineage>
        <taxon>Eukaryota</taxon>
        <taxon>Metazoa</taxon>
        <taxon>Ecdysozoa</taxon>
        <taxon>Arthropoda</taxon>
        <taxon>Crustacea</taxon>
        <taxon>Multicrustacea</taxon>
        <taxon>Malacostraca</taxon>
        <taxon>Eumalacostraca</taxon>
        <taxon>Eucarida</taxon>
        <taxon>Decapoda</taxon>
        <taxon>Pleocyemata</taxon>
        <taxon>Anomura</taxon>
        <taxon>Galatheoidea</taxon>
        <taxon>Porcellanidae</taxon>
        <taxon>Petrolisthes</taxon>
    </lineage>
</organism>
<accession>A0AAE1PB51</accession>
<dbReference type="InterPro" id="IPR045206">
    <property type="entry name" value="Maestro_heat-like_prot"/>
</dbReference>
<keyword evidence="1" id="KW-0677">Repeat</keyword>
<dbReference type="InterPro" id="IPR011989">
    <property type="entry name" value="ARM-like"/>
</dbReference>
<comment type="caution">
    <text evidence="6">The sequence shown here is derived from an EMBL/GenBank/DDBJ whole genome shotgun (WGS) entry which is preliminary data.</text>
</comment>
<keyword evidence="7" id="KW-1185">Reference proteome</keyword>
<dbReference type="SUPFAM" id="SSF48371">
    <property type="entry name" value="ARM repeat"/>
    <property type="match status" value="3"/>
</dbReference>
<dbReference type="GO" id="GO:0005737">
    <property type="term" value="C:cytoplasm"/>
    <property type="evidence" value="ECO:0007669"/>
    <property type="project" value="TreeGrafter"/>
</dbReference>
<dbReference type="InterPro" id="IPR055406">
    <property type="entry name" value="HEAT_Maestro"/>
</dbReference>
<dbReference type="Pfam" id="PF23221">
    <property type="entry name" value="HEAT_MROH2B_1st"/>
    <property type="match status" value="1"/>
</dbReference>
<name>A0AAE1PB51_9EUCA</name>
<dbReference type="Proteomes" id="UP001292094">
    <property type="component" value="Unassembled WGS sequence"/>
</dbReference>
<evidence type="ECO:0000259" key="3">
    <source>
        <dbReference type="Pfam" id="PF23210"/>
    </source>
</evidence>
<feature type="domain" description="MROH2B-like HEAT-repeats" evidence="3">
    <location>
        <begin position="257"/>
        <end position="878"/>
    </location>
</feature>
<feature type="domain" description="Maestro-like HEAT-repeats" evidence="2">
    <location>
        <begin position="930"/>
        <end position="1159"/>
    </location>
</feature>
<reference evidence="6" key="1">
    <citation type="submission" date="2023-11" db="EMBL/GenBank/DDBJ databases">
        <title>Genome assemblies of two species of porcelain crab, Petrolisthes cinctipes and Petrolisthes manimaculis (Anomura: Porcellanidae).</title>
        <authorList>
            <person name="Angst P."/>
        </authorList>
    </citation>
    <scope>NUCLEOTIDE SEQUENCE</scope>
    <source>
        <strain evidence="6">PB745_02</strain>
        <tissue evidence="6">Gill</tissue>
    </source>
</reference>
<gene>
    <name evidence="6" type="ORF">Pmani_022947</name>
</gene>
<evidence type="ECO:0000256" key="1">
    <source>
        <dbReference type="ARBA" id="ARBA00022737"/>
    </source>
</evidence>
<dbReference type="InterPro" id="IPR016024">
    <property type="entry name" value="ARM-type_fold"/>
</dbReference>
<proteinExistence type="predicted"/>
<dbReference type="Pfam" id="PF21047">
    <property type="entry name" value="HEAT_Maestro"/>
    <property type="match status" value="1"/>
</dbReference>
<dbReference type="InterPro" id="IPR055408">
    <property type="entry name" value="HEAT_MROH2B-like"/>
</dbReference>
<evidence type="ECO:0000313" key="6">
    <source>
        <dbReference type="EMBL" id="KAK4305143.1"/>
    </source>
</evidence>
<protein>
    <recommendedName>
        <fullName evidence="8">Maestro heat-like repeat-containing protein family member 1</fullName>
    </recommendedName>
</protein>
<dbReference type="PANTHER" id="PTHR23120">
    <property type="entry name" value="MAESTRO-RELATED HEAT DOMAIN-CONTAINING"/>
    <property type="match status" value="1"/>
</dbReference>
<dbReference type="InterPro" id="IPR048465">
    <property type="entry name" value="Maestro-like_HEAT"/>
</dbReference>
<dbReference type="InterPro" id="IPR056282">
    <property type="entry name" value="MROH2B-like_N_HEAT"/>
</dbReference>
<evidence type="ECO:0000259" key="5">
    <source>
        <dbReference type="Pfam" id="PF23227"/>
    </source>
</evidence>